<accession>A0ABQ3J2P2</accession>
<dbReference type="Gene3D" id="3.30.565.10">
    <property type="entry name" value="Histidine kinase-like ATPase, C-terminal domain"/>
    <property type="match status" value="1"/>
</dbReference>
<keyword evidence="4" id="KW-0808">Transferase</keyword>
<comment type="caution">
    <text evidence="11">The sequence shown here is derived from an EMBL/GenBank/DDBJ whole genome shotgun (WGS) entry which is preliminary data.</text>
</comment>
<dbReference type="PANTHER" id="PTHR24421:SF10">
    <property type="entry name" value="NITRATE_NITRITE SENSOR PROTEIN NARQ"/>
    <property type="match status" value="1"/>
</dbReference>
<gene>
    <name evidence="11" type="ORF">GCM10017786_35640</name>
</gene>
<dbReference type="EMBL" id="BNAU01000003">
    <property type="protein sequence ID" value="GHE99373.1"/>
    <property type="molecule type" value="Genomic_DNA"/>
</dbReference>
<dbReference type="InterPro" id="IPR050482">
    <property type="entry name" value="Sensor_HK_TwoCompSys"/>
</dbReference>
<feature type="transmembrane region" description="Helical" evidence="9">
    <location>
        <begin position="122"/>
        <end position="143"/>
    </location>
</feature>
<dbReference type="Gene3D" id="1.20.5.1930">
    <property type="match status" value="1"/>
</dbReference>
<evidence type="ECO:0000313" key="11">
    <source>
        <dbReference type="EMBL" id="GHE99373.1"/>
    </source>
</evidence>
<comment type="catalytic activity">
    <reaction evidence="1">
        <text>ATP + protein L-histidine = ADP + protein N-phospho-L-histidine.</text>
        <dbReference type="EC" id="2.7.13.3"/>
    </reaction>
</comment>
<keyword evidence="9" id="KW-0472">Membrane</keyword>
<evidence type="ECO:0000256" key="4">
    <source>
        <dbReference type="ARBA" id="ARBA00022679"/>
    </source>
</evidence>
<evidence type="ECO:0000259" key="10">
    <source>
        <dbReference type="Pfam" id="PF07730"/>
    </source>
</evidence>
<dbReference type="InterPro" id="IPR036890">
    <property type="entry name" value="HATPase_C_sf"/>
</dbReference>
<reference evidence="12" key="1">
    <citation type="journal article" date="2019" name="Int. J. Syst. Evol. Microbiol.">
        <title>The Global Catalogue of Microorganisms (GCM) 10K type strain sequencing project: providing services to taxonomists for standard genome sequencing and annotation.</title>
        <authorList>
            <consortium name="The Broad Institute Genomics Platform"/>
            <consortium name="The Broad Institute Genome Sequencing Center for Infectious Disease"/>
            <person name="Wu L."/>
            <person name="Ma J."/>
        </authorList>
    </citation>
    <scope>NUCLEOTIDE SEQUENCE [LARGE SCALE GENOMIC DNA]</scope>
    <source>
        <strain evidence="12">CGMCC 4.7677</strain>
    </source>
</reference>
<proteinExistence type="predicted"/>
<dbReference type="InterPro" id="IPR011712">
    <property type="entry name" value="Sig_transdc_His_kin_sub3_dim/P"/>
</dbReference>
<evidence type="ECO:0000256" key="8">
    <source>
        <dbReference type="ARBA" id="ARBA00023012"/>
    </source>
</evidence>
<evidence type="ECO:0000256" key="5">
    <source>
        <dbReference type="ARBA" id="ARBA00022741"/>
    </source>
</evidence>
<keyword evidence="7" id="KW-0067">ATP-binding</keyword>
<feature type="transmembrane region" description="Helical" evidence="9">
    <location>
        <begin position="39"/>
        <end position="57"/>
    </location>
</feature>
<evidence type="ECO:0000256" key="2">
    <source>
        <dbReference type="ARBA" id="ARBA00012438"/>
    </source>
</evidence>
<protein>
    <recommendedName>
        <fullName evidence="2">histidine kinase</fullName>
        <ecNumber evidence="2">2.7.13.3</ecNumber>
    </recommendedName>
</protein>
<dbReference type="EC" id="2.7.13.3" evidence="2"/>
<keyword evidence="3" id="KW-0597">Phosphoprotein</keyword>
<evidence type="ECO:0000313" key="12">
    <source>
        <dbReference type="Proteomes" id="UP000605897"/>
    </source>
</evidence>
<keyword evidence="5" id="KW-0547">Nucleotide-binding</keyword>
<sequence>MALAAMPVGTVLATTSTLVVLLAALGIALRRAGQPRGTVAVAVVAAGSSLLATFGSGEPANQSLSSWLLMECALLLCVLVQAVRRTRGPGTLLSAGTVTSAIVLAPLRLASGPRASPGVASAGEWCVACGLLAACAIAVGLYLRSLDEVREESIHAARREQRLRLASDLHDWLGHEVTGLVLEAQAARINDREPGEVRRALERIEEAGVRVLDSVDRALCWLRADDRTAGMLEWERSATVSDIPALVNRFEAFGSVRVELDLDDQVRDVRPEITRTVHRIVLEALTNVRRHAPAARQVSVAVRRNGAHVIVRVVNDGVRRQGLLKRARGGGSGLQGLAERAIALGGTSWAGPMGQAGWAVHAVLPVVS</sequence>
<dbReference type="CDD" id="cd16917">
    <property type="entry name" value="HATPase_UhpB-NarQ-NarX-like"/>
    <property type="match status" value="1"/>
</dbReference>
<feature type="transmembrane region" description="Helical" evidence="9">
    <location>
        <begin position="6"/>
        <end position="27"/>
    </location>
</feature>
<evidence type="ECO:0000256" key="9">
    <source>
        <dbReference type="SAM" id="Phobius"/>
    </source>
</evidence>
<keyword evidence="12" id="KW-1185">Reference proteome</keyword>
<name>A0ABQ3J2P2_9PSEU</name>
<feature type="transmembrane region" description="Helical" evidence="9">
    <location>
        <begin position="90"/>
        <end position="110"/>
    </location>
</feature>
<evidence type="ECO:0000256" key="3">
    <source>
        <dbReference type="ARBA" id="ARBA00022553"/>
    </source>
</evidence>
<dbReference type="SUPFAM" id="SSF55874">
    <property type="entry name" value="ATPase domain of HSP90 chaperone/DNA topoisomerase II/histidine kinase"/>
    <property type="match status" value="1"/>
</dbReference>
<keyword evidence="9" id="KW-1133">Transmembrane helix</keyword>
<evidence type="ECO:0000256" key="6">
    <source>
        <dbReference type="ARBA" id="ARBA00022777"/>
    </source>
</evidence>
<evidence type="ECO:0000256" key="1">
    <source>
        <dbReference type="ARBA" id="ARBA00000085"/>
    </source>
</evidence>
<dbReference type="Pfam" id="PF07730">
    <property type="entry name" value="HisKA_3"/>
    <property type="match status" value="1"/>
</dbReference>
<keyword evidence="9" id="KW-0812">Transmembrane</keyword>
<dbReference type="PANTHER" id="PTHR24421">
    <property type="entry name" value="NITRATE/NITRITE SENSOR PROTEIN NARX-RELATED"/>
    <property type="match status" value="1"/>
</dbReference>
<feature type="domain" description="Signal transduction histidine kinase subgroup 3 dimerisation and phosphoacceptor" evidence="10">
    <location>
        <begin position="162"/>
        <end position="224"/>
    </location>
</feature>
<evidence type="ECO:0000256" key="7">
    <source>
        <dbReference type="ARBA" id="ARBA00022840"/>
    </source>
</evidence>
<organism evidence="11 12">
    <name type="scientific">Amycolatopsis deserti</name>
    <dbReference type="NCBI Taxonomy" id="185696"/>
    <lineage>
        <taxon>Bacteria</taxon>
        <taxon>Bacillati</taxon>
        <taxon>Actinomycetota</taxon>
        <taxon>Actinomycetes</taxon>
        <taxon>Pseudonocardiales</taxon>
        <taxon>Pseudonocardiaceae</taxon>
        <taxon>Amycolatopsis</taxon>
    </lineage>
</organism>
<dbReference type="Proteomes" id="UP000605897">
    <property type="component" value="Unassembled WGS sequence"/>
</dbReference>
<keyword evidence="8" id="KW-0902">Two-component regulatory system</keyword>
<keyword evidence="6" id="KW-0418">Kinase</keyword>
<feature type="transmembrane region" description="Helical" evidence="9">
    <location>
        <begin position="63"/>
        <end position="83"/>
    </location>
</feature>